<organism evidence="3 4">
    <name type="scientific">Thermoflavifilum thermophilum</name>
    <dbReference type="NCBI Taxonomy" id="1393122"/>
    <lineage>
        <taxon>Bacteria</taxon>
        <taxon>Pseudomonadati</taxon>
        <taxon>Bacteroidota</taxon>
        <taxon>Chitinophagia</taxon>
        <taxon>Chitinophagales</taxon>
        <taxon>Chitinophagaceae</taxon>
        <taxon>Thermoflavifilum</taxon>
    </lineage>
</organism>
<dbReference type="InterPro" id="IPR007168">
    <property type="entry name" value="Phageshock_PspC_N"/>
</dbReference>
<gene>
    <name evidence="3" type="ORF">SAMN05660895_0238</name>
</gene>
<name>A0A1I7N029_9BACT</name>
<dbReference type="Pfam" id="PF04024">
    <property type="entry name" value="PspC"/>
    <property type="match status" value="1"/>
</dbReference>
<keyword evidence="1" id="KW-1133">Transmembrane helix</keyword>
<dbReference type="AlphaFoldDB" id="A0A1I7N029"/>
<feature type="domain" description="Phage shock protein PspC N-terminal" evidence="2">
    <location>
        <begin position="44"/>
        <end position="87"/>
    </location>
</feature>
<dbReference type="EMBL" id="FPCJ01000001">
    <property type="protein sequence ID" value="SFV28012.1"/>
    <property type="molecule type" value="Genomic_DNA"/>
</dbReference>
<sequence length="104" mass="12577">MKPGQRIEFSKICNFGDQNVSDNIMNTRLRFMQRLKDFMEWQAFGVCSAIGDRLGIASSRIRMWFIYISFLTVGSPLIIYMILAFWLNMKKYIWYARRNPLWYW</sequence>
<keyword evidence="4" id="KW-1185">Reference proteome</keyword>
<keyword evidence="1" id="KW-0472">Membrane</keyword>
<keyword evidence="1" id="KW-0812">Transmembrane</keyword>
<proteinExistence type="predicted"/>
<dbReference type="Proteomes" id="UP000199537">
    <property type="component" value="Unassembled WGS sequence"/>
</dbReference>
<reference evidence="4" key="1">
    <citation type="submission" date="2016-10" db="EMBL/GenBank/DDBJ databases">
        <authorList>
            <person name="Varghese N."/>
            <person name="Submissions S."/>
        </authorList>
    </citation>
    <scope>NUCLEOTIDE SEQUENCE [LARGE SCALE GENOMIC DNA]</scope>
    <source>
        <strain evidence="4">DSM 14807</strain>
    </source>
</reference>
<feature type="transmembrane region" description="Helical" evidence="1">
    <location>
        <begin position="64"/>
        <end position="87"/>
    </location>
</feature>
<protein>
    <submittedName>
        <fullName evidence="3">Phage shock protein C (PspC) family protein</fullName>
    </submittedName>
</protein>
<evidence type="ECO:0000256" key="1">
    <source>
        <dbReference type="SAM" id="Phobius"/>
    </source>
</evidence>
<accession>A0A1I7N029</accession>
<evidence type="ECO:0000259" key="2">
    <source>
        <dbReference type="Pfam" id="PF04024"/>
    </source>
</evidence>
<dbReference type="STRING" id="1393122.SAMN05660895_0238"/>
<evidence type="ECO:0000313" key="4">
    <source>
        <dbReference type="Proteomes" id="UP000199537"/>
    </source>
</evidence>
<evidence type="ECO:0000313" key="3">
    <source>
        <dbReference type="EMBL" id="SFV28012.1"/>
    </source>
</evidence>